<dbReference type="AlphaFoldDB" id="A0A174GDJ5"/>
<dbReference type="Proteomes" id="UP000095447">
    <property type="component" value="Unassembled WGS sequence"/>
</dbReference>
<reference evidence="1 2" key="1">
    <citation type="submission" date="2015-09" db="EMBL/GenBank/DDBJ databases">
        <authorList>
            <consortium name="Pathogen Informatics"/>
        </authorList>
    </citation>
    <scope>NUCLEOTIDE SEQUENCE [LARGE SCALE GENOMIC DNA]</scope>
    <source>
        <strain evidence="1 2">2789STDY5608838</strain>
    </source>
</reference>
<sequence length="64" mass="7559">MNDIHKPGRPKKILDDNICTVLLTMYETKSTRQIAEEFKVSQPTICKWLKRAREQIQEKQTNGR</sequence>
<protein>
    <submittedName>
        <fullName evidence="1">RNA polymerase sigma factor, sigma-70 family</fullName>
    </submittedName>
</protein>
<name>A0A174GDJ5_9FIRM</name>
<evidence type="ECO:0000313" key="2">
    <source>
        <dbReference type="Proteomes" id="UP000095447"/>
    </source>
</evidence>
<organism evidence="1 2">
    <name type="scientific">Blautia obeum</name>
    <dbReference type="NCBI Taxonomy" id="40520"/>
    <lineage>
        <taxon>Bacteria</taxon>
        <taxon>Bacillati</taxon>
        <taxon>Bacillota</taxon>
        <taxon>Clostridia</taxon>
        <taxon>Lachnospirales</taxon>
        <taxon>Lachnospiraceae</taxon>
        <taxon>Blautia</taxon>
    </lineage>
</organism>
<dbReference type="EMBL" id="CYZA01000042">
    <property type="protein sequence ID" value="CUO58990.1"/>
    <property type="molecule type" value="Genomic_DNA"/>
</dbReference>
<evidence type="ECO:0000313" key="1">
    <source>
        <dbReference type="EMBL" id="CUO58990.1"/>
    </source>
</evidence>
<dbReference type="Pfam" id="PF13384">
    <property type="entry name" value="HTH_23"/>
    <property type="match status" value="1"/>
</dbReference>
<dbReference type="Gene3D" id="1.10.10.60">
    <property type="entry name" value="Homeodomain-like"/>
    <property type="match status" value="1"/>
</dbReference>
<dbReference type="RefSeq" id="WP_055054367.1">
    <property type="nucleotide sequence ID" value="NZ_CYZA01000042.1"/>
</dbReference>
<accession>A0A174GDJ5</accession>
<gene>
    <name evidence="1" type="ORF">ERS852395_03481</name>
</gene>
<dbReference type="InterPro" id="IPR013324">
    <property type="entry name" value="RNA_pol_sigma_r3/r4-like"/>
</dbReference>
<dbReference type="SUPFAM" id="SSF88659">
    <property type="entry name" value="Sigma3 and sigma4 domains of RNA polymerase sigma factors"/>
    <property type="match status" value="1"/>
</dbReference>
<proteinExistence type="predicted"/>